<name>A0A2H0CZY7_9BACT</name>
<dbReference type="Pfam" id="PF13166">
    <property type="entry name" value="AAA_13"/>
    <property type="match status" value="1"/>
</dbReference>
<dbReference type="Proteomes" id="UP000230159">
    <property type="component" value="Unassembled WGS sequence"/>
</dbReference>
<feature type="coiled-coil region" evidence="1">
    <location>
        <begin position="459"/>
        <end position="496"/>
    </location>
</feature>
<dbReference type="EMBL" id="PCTN01000162">
    <property type="protein sequence ID" value="PIP75446.1"/>
    <property type="molecule type" value="Genomic_DNA"/>
</dbReference>
<evidence type="ECO:0000313" key="3">
    <source>
        <dbReference type="EMBL" id="PIP75446.1"/>
    </source>
</evidence>
<dbReference type="SUPFAM" id="SSF52540">
    <property type="entry name" value="P-loop containing nucleoside triphosphate hydrolases"/>
    <property type="match status" value="1"/>
</dbReference>
<accession>A0A2H0CZY7</accession>
<gene>
    <name evidence="3" type="ORF">COW86_03730</name>
</gene>
<dbReference type="InterPro" id="IPR026866">
    <property type="entry name" value="CR006_AAA"/>
</dbReference>
<dbReference type="InterPro" id="IPR027417">
    <property type="entry name" value="P-loop_NTPase"/>
</dbReference>
<dbReference type="Gene3D" id="3.40.50.300">
    <property type="entry name" value="P-loop containing nucleotide triphosphate hydrolases"/>
    <property type="match status" value="1"/>
</dbReference>
<feature type="coiled-coil region" evidence="1">
    <location>
        <begin position="313"/>
        <end position="363"/>
    </location>
</feature>
<protein>
    <recommendedName>
        <fullName evidence="2">Protein CR006 P-loop domain-containing protein</fullName>
    </recommendedName>
</protein>
<evidence type="ECO:0000256" key="1">
    <source>
        <dbReference type="SAM" id="Coils"/>
    </source>
</evidence>
<evidence type="ECO:0000259" key="2">
    <source>
        <dbReference type="Pfam" id="PF13166"/>
    </source>
</evidence>
<proteinExistence type="predicted"/>
<sequence length="777" mass="90784">MQISKIAKLKNFAVFRDFSWDATIPDFKKFNLIYGWNKSGKTIFSRVFSACEKRSMGFVQYPQNGEFEIKTENNTVIKHSDCQNCILQLKVFNKDFIEENVSFDPFNPSNPIVYVSEEDIESSKKLKELRDKALKLTEKLEVAQKEKTKCEMAETKFRIATANNIKTTVGNLKIRDKYYDYDKSAIKLVIENTGIDNFVKLDNKNFDKYKKIINSEAKQKQSSFSKYTISFSLGDKTISSFSDINRESRQLLDKKVIAETIERLKGDPDLNAWAQHGFELHKKKEEKDRCLFCQNKLDEGFLTSLSKHFNKDYENLQNDITIFIKELTNLKKVKFDEKNNDLYADLQNDYQKQAKNLNKVIDKLNAWIDEITKKLHEKFNNPLSSVKAPKETEDFTSSYNKVVGDLEKIISNHNIKVDNHDQEVKTTKEVLEKHLIAIAIEQQKYKKIKEDFENSIKSEQGVKKEFNENDEDIKKLEKETSNIGRALQKINKHLEEFFGRREIQLELDDSKKGYIIKRDGDIADNLSEGEKNAIAFSYFIVKTQEKGFKVKDGIIFIDDPISSFDSNFIYHCFSLIKNHFKEAAQLFISTHNFEFFNLIKDWFEQKNRKVESDNKKITNKTKKKPMPCEFFMIENIVKNNKRCALIKQLEETLRKFKSEYHFLFARLNQFINNTSPDYADFYIISNIARRFLEIYVNFKIPTTGDLASKVSQLDTPSVSDTEKDKVYKLIQEFSHGFDPTSTIEHKDKSESQEAIKILMKIVEESDSKHFESLKGNL</sequence>
<organism evidence="3 4">
    <name type="scientific">Candidatus Kuenenbacteria bacterium CG22_combo_CG10-13_8_21_14_all_39_9</name>
    <dbReference type="NCBI Taxonomy" id="1974621"/>
    <lineage>
        <taxon>Bacteria</taxon>
        <taxon>Candidatus Kueneniibacteriota</taxon>
    </lineage>
</organism>
<evidence type="ECO:0000313" key="4">
    <source>
        <dbReference type="Proteomes" id="UP000230159"/>
    </source>
</evidence>
<keyword evidence="1" id="KW-0175">Coiled coil</keyword>
<dbReference type="AlphaFoldDB" id="A0A2H0CZY7"/>
<comment type="caution">
    <text evidence="3">The sequence shown here is derived from an EMBL/GenBank/DDBJ whole genome shotgun (WGS) entry which is preliminary data.</text>
</comment>
<feature type="domain" description="Protein CR006 P-loop" evidence="2">
    <location>
        <begin position="12"/>
        <end position="761"/>
    </location>
</feature>
<reference evidence="3 4" key="1">
    <citation type="submission" date="2017-09" db="EMBL/GenBank/DDBJ databases">
        <title>Depth-based differentiation of microbial function through sediment-hosted aquifers and enrichment of novel symbionts in the deep terrestrial subsurface.</title>
        <authorList>
            <person name="Probst A.J."/>
            <person name="Ladd B."/>
            <person name="Jarett J.K."/>
            <person name="Geller-Mcgrath D.E."/>
            <person name="Sieber C.M."/>
            <person name="Emerson J.B."/>
            <person name="Anantharaman K."/>
            <person name="Thomas B.C."/>
            <person name="Malmstrom R."/>
            <person name="Stieglmeier M."/>
            <person name="Klingl A."/>
            <person name="Woyke T."/>
            <person name="Ryan C.M."/>
            <person name="Banfield J.F."/>
        </authorList>
    </citation>
    <scope>NUCLEOTIDE SEQUENCE [LARGE SCALE GENOMIC DNA]</scope>
    <source>
        <strain evidence="3">CG22_combo_CG10-13_8_21_14_all_39_9</strain>
    </source>
</reference>